<accession>A0A6J4P316</accession>
<proteinExistence type="predicted"/>
<protein>
    <submittedName>
        <fullName evidence="1">Uncharacterized protein</fullName>
    </submittedName>
</protein>
<dbReference type="EMBL" id="CADCUM010000125">
    <property type="protein sequence ID" value="CAA9404817.1"/>
    <property type="molecule type" value="Genomic_DNA"/>
</dbReference>
<name>A0A6J4P316_9ACTN</name>
<reference evidence="1" key="1">
    <citation type="submission" date="2020-02" db="EMBL/GenBank/DDBJ databases">
        <authorList>
            <person name="Meier V. D."/>
        </authorList>
    </citation>
    <scope>NUCLEOTIDE SEQUENCE</scope>
    <source>
        <strain evidence="1">AVDCRST_MAG32</strain>
    </source>
</reference>
<gene>
    <name evidence="1" type="ORF">AVDCRST_MAG32-3202</name>
</gene>
<sequence>MSTTGLHICSTETRPEDAALEIGARRVCDCGRNFVWREGHTRGSVQTAWWPAPAVPRQRRVRDLLFGPRKG</sequence>
<organism evidence="1">
    <name type="scientific">uncultured Nocardioides sp</name>
    <dbReference type="NCBI Taxonomy" id="198441"/>
    <lineage>
        <taxon>Bacteria</taxon>
        <taxon>Bacillati</taxon>
        <taxon>Actinomycetota</taxon>
        <taxon>Actinomycetes</taxon>
        <taxon>Propionibacteriales</taxon>
        <taxon>Nocardioidaceae</taxon>
        <taxon>Nocardioides</taxon>
        <taxon>environmental samples</taxon>
    </lineage>
</organism>
<evidence type="ECO:0000313" key="1">
    <source>
        <dbReference type="EMBL" id="CAA9404817.1"/>
    </source>
</evidence>
<dbReference type="AlphaFoldDB" id="A0A6J4P316"/>